<comment type="caution">
    <text evidence="2">The sequence shown here is derived from an EMBL/GenBank/DDBJ whole genome shotgun (WGS) entry which is preliminary data.</text>
</comment>
<proteinExistence type="predicted"/>
<dbReference type="InterPro" id="IPR015422">
    <property type="entry name" value="PyrdxlP-dep_Trfase_small"/>
</dbReference>
<sequence>MGFNCVKPAGAFYLFPETPIPDDVEFCRQAEERLVLLVPGTGFFGPGHVRLSFAMTNVGQIERALPALRELAEHFGMR</sequence>
<dbReference type="InterPro" id="IPR015424">
    <property type="entry name" value="PyrdxlP-dep_Trfase"/>
</dbReference>
<evidence type="ECO:0000313" key="3">
    <source>
        <dbReference type="Proteomes" id="UP000231343"/>
    </source>
</evidence>
<dbReference type="GO" id="GO:0030170">
    <property type="term" value="F:pyridoxal phosphate binding"/>
    <property type="evidence" value="ECO:0007669"/>
    <property type="project" value="InterPro"/>
</dbReference>
<dbReference type="AlphaFoldDB" id="A0A2H0XX25"/>
<dbReference type="SUPFAM" id="SSF53383">
    <property type="entry name" value="PLP-dependent transferases"/>
    <property type="match status" value="1"/>
</dbReference>
<name>A0A2H0XX25_UNCSA</name>
<dbReference type="Gene3D" id="3.90.1150.10">
    <property type="entry name" value="Aspartate Aminotransferase, domain 1"/>
    <property type="match status" value="1"/>
</dbReference>
<feature type="domain" description="Aminotransferase class I/classII large" evidence="1">
    <location>
        <begin position="2"/>
        <end position="67"/>
    </location>
</feature>
<organism evidence="2 3">
    <name type="scientific">Candidatus Saganbacteria bacterium CG08_land_8_20_14_0_20_45_16</name>
    <dbReference type="NCBI Taxonomy" id="2014293"/>
    <lineage>
        <taxon>Bacteria</taxon>
        <taxon>Bacillati</taxon>
        <taxon>Saganbacteria</taxon>
    </lineage>
</organism>
<evidence type="ECO:0000313" key="2">
    <source>
        <dbReference type="EMBL" id="PIS29493.1"/>
    </source>
</evidence>
<dbReference type="EMBL" id="PEYM01000083">
    <property type="protein sequence ID" value="PIS29493.1"/>
    <property type="molecule type" value="Genomic_DNA"/>
</dbReference>
<dbReference type="PANTHER" id="PTHR42691">
    <property type="entry name" value="ASPARTATE AMINOTRANSFERASE YHDR-RELATED"/>
    <property type="match status" value="1"/>
</dbReference>
<dbReference type="Pfam" id="PF00155">
    <property type="entry name" value="Aminotran_1_2"/>
    <property type="match status" value="1"/>
</dbReference>
<evidence type="ECO:0000259" key="1">
    <source>
        <dbReference type="Pfam" id="PF00155"/>
    </source>
</evidence>
<accession>A0A2H0XX25</accession>
<dbReference type="PANTHER" id="PTHR42691:SF1">
    <property type="entry name" value="ASPARTATE AMINOTRANSFERASE YHDR-RELATED"/>
    <property type="match status" value="1"/>
</dbReference>
<dbReference type="InterPro" id="IPR004839">
    <property type="entry name" value="Aminotransferase_I/II_large"/>
</dbReference>
<reference evidence="2 3" key="1">
    <citation type="submission" date="2017-09" db="EMBL/GenBank/DDBJ databases">
        <title>Depth-based differentiation of microbial function through sediment-hosted aquifers and enrichment of novel symbionts in the deep terrestrial subsurface.</title>
        <authorList>
            <person name="Probst A.J."/>
            <person name="Ladd B."/>
            <person name="Jarett J.K."/>
            <person name="Geller-Mcgrath D.E."/>
            <person name="Sieber C.M."/>
            <person name="Emerson J.B."/>
            <person name="Anantharaman K."/>
            <person name="Thomas B.C."/>
            <person name="Malmstrom R."/>
            <person name="Stieglmeier M."/>
            <person name="Klingl A."/>
            <person name="Woyke T."/>
            <person name="Ryan C.M."/>
            <person name="Banfield J.F."/>
        </authorList>
    </citation>
    <scope>NUCLEOTIDE SEQUENCE [LARGE SCALE GENOMIC DNA]</scope>
    <source>
        <strain evidence="2">CG08_land_8_20_14_0_20_45_16</strain>
    </source>
</reference>
<dbReference type="Proteomes" id="UP000231343">
    <property type="component" value="Unassembled WGS sequence"/>
</dbReference>
<gene>
    <name evidence="2" type="ORF">COT42_05205</name>
</gene>
<protein>
    <recommendedName>
        <fullName evidence="1">Aminotransferase class I/classII large domain-containing protein</fullName>
    </recommendedName>
</protein>